<dbReference type="Pfam" id="PF00171">
    <property type="entry name" value="Aldedh"/>
    <property type="match status" value="1"/>
</dbReference>
<evidence type="ECO:0000313" key="6">
    <source>
        <dbReference type="Proteomes" id="UP000720124"/>
    </source>
</evidence>
<feature type="active site" evidence="2">
    <location>
        <position position="251"/>
    </location>
</feature>
<dbReference type="InterPro" id="IPR016163">
    <property type="entry name" value="Ald_DH_C"/>
</dbReference>
<dbReference type="Gene3D" id="3.40.605.10">
    <property type="entry name" value="Aldehyde Dehydrogenase, Chain A, domain 1"/>
    <property type="match status" value="1"/>
</dbReference>
<dbReference type="InterPro" id="IPR015590">
    <property type="entry name" value="Aldehyde_DH_dom"/>
</dbReference>
<sequence length="483" mass="50999">MNGSTELARHLIGGEWIDTGDRAESLDPASGQRLGAYVPGSADLADQAVAAARSAFFGSAWQSNPRLRSSILMEFASRLEAESGALIELIISENGKLRIEATGEVALAVSELRYYAGLARNLFGRTLESDTGKLSLLNREAMGVAAVIVPWNAPVGLLIRSLAPALAAGCTCVVKPAPQTPLINDFVIKRLDACAGLPKGVVNTVNESGSAVGEALSRSRHVDVISFTGSSMTGARIMAAAAPTLKRLSLELGGKAPAIVFDDADLDLAARELTRGSTVMAGQMCVAAARFLVHDGLYDAFRDRMTAIFSSLKVGPGNAADSQMGPLIDRGNRDRVLGLIDQAADEGRLLVRGSAPQGSLSNGSFLTPSLFEIDDVSSSLVQEEIFGPLISLERFHDEAEAVSRANATRYGLAASVFTSNMARSMRMSRALRTGTVWLNCHNRLIAEAETGGYGHSGVGRLHGVEGLNDFLETKHVYLEAGAA</sequence>
<gene>
    <name evidence="5" type="ORF">HJA87_16170</name>
</gene>
<organism evidence="5 6">
    <name type="scientific">Rhizobium bangladeshense</name>
    <dbReference type="NCBI Taxonomy" id="1138189"/>
    <lineage>
        <taxon>Bacteria</taxon>
        <taxon>Pseudomonadati</taxon>
        <taxon>Pseudomonadota</taxon>
        <taxon>Alphaproteobacteria</taxon>
        <taxon>Hyphomicrobiales</taxon>
        <taxon>Rhizobiaceae</taxon>
        <taxon>Rhizobium/Agrobacterium group</taxon>
        <taxon>Rhizobium</taxon>
    </lineage>
</organism>
<dbReference type="Gene3D" id="3.40.309.10">
    <property type="entry name" value="Aldehyde Dehydrogenase, Chain A, domain 2"/>
    <property type="match status" value="1"/>
</dbReference>
<dbReference type="PROSITE" id="PS00687">
    <property type="entry name" value="ALDEHYDE_DEHYDR_GLU"/>
    <property type="match status" value="1"/>
</dbReference>
<evidence type="ECO:0000256" key="3">
    <source>
        <dbReference type="RuleBase" id="RU003345"/>
    </source>
</evidence>
<dbReference type="InterPro" id="IPR029510">
    <property type="entry name" value="Ald_DH_CS_GLU"/>
</dbReference>
<dbReference type="InterPro" id="IPR016162">
    <property type="entry name" value="Ald_DH_N"/>
</dbReference>
<evidence type="ECO:0000256" key="2">
    <source>
        <dbReference type="PROSITE-ProRule" id="PRU10007"/>
    </source>
</evidence>
<keyword evidence="6" id="KW-1185">Reference proteome</keyword>
<name>A0ABS7LIT1_9HYPH</name>
<dbReference type="SUPFAM" id="SSF53720">
    <property type="entry name" value="ALDH-like"/>
    <property type="match status" value="1"/>
</dbReference>
<comment type="similarity">
    <text evidence="3">Belongs to the aldehyde dehydrogenase family.</text>
</comment>
<evidence type="ECO:0000256" key="1">
    <source>
        <dbReference type="ARBA" id="ARBA00023002"/>
    </source>
</evidence>
<dbReference type="PANTHER" id="PTHR11699">
    <property type="entry name" value="ALDEHYDE DEHYDROGENASE-RELATED"/>
    <property type="match status" value="1"/>
</dbReference>
<dbReference type="EMBL" id="JABTXI010000005">
    <property type="protein sequence ID" value="MBY3591392.1"/>
    <property type="molecule type" value="Genomic_DNA"/>
</dbReference>
<keyword evidence="1 3" id="KW-0560">Oxidoreductase</keyword>
<accession>A0ABS7LIT1</accession>
<evidence type="ECO:0000259" key="4">
    <source>
        <dbReference type="Pfam" id="PF00171"/>
    </source>
</evidence>
<dbReference type="RefSeq" id="WP_222012349.1">
    <property type="nucleotide sequence ID" value="NZ_JABTXI010000005.1"/>
</dbReference>
<comment type="caution">
    <text evidence="5">The sequence shown here is derived from an EMBL/GenBank/DDBJ whole genome shotgun (WGS) entry which is preliminary data.</text>
</comment>
<protein>
    <submittedName>
        <fullName evidence="5">Aldehyde dehydrogenase family protein</fullName>
    </submittedName>
</protein>
<evidence type="ECO:0000313" key="5">
    <source>
        <dbReference type="EMBL" id="MBY3591392.1"/>
    </source>
</evidence>
<reference evidence="5 6" key="1">
    <citation type="submission" date="2020-06" db="EMBL/GenBank/DDBJ databases">
        <title>Global-level population genomics: horizontal gene transfer, symbiosis and evolution in Rhizobia.</title>
        <authorList>
            <person name="Gai Y."/>
        </authorList>
    </citation>
    <scope>NUCLEOTIDE SEQUENCE [LARGE SCALE GENOMIC DNA]</scope>
    <source>
        <strain evidence="5 6">PLR6_1b</strain>
    </source>
</reference>
<feature type="domain" description="Aldehyde dehydrogenase" evidence="4">
    <location>
        <begin position="16"/>
        <end position="476"/>
    </location>
</feature>
<proteinExistence type="inferred from homology"/>
<dbReference type="Proteomes" id="UP000720124">
    <property type="component" value="Unassembled WGS sequence"/>
</dbReference>
<dbReference type="InterPro" id="IPR016161">
    <property type="entry name" value="Ald_DH/histidinol_DH"/>
</dbReference>